<keyword evidence="1" id="KW-0732">Signal</keyword>
<feature type="signal peptide" evidence="1">
    <location>
        <begin position="1"/>
        <end position="20"/>
    </location>
</feature>
<feature type="chain" id="PRO_5020676593" description="DUF4138 domain-containing protein" evidence="1">
    <location>
        <begin position="21"/>
        <end position="279"/>
    </location>
</feature>
<reference evidence="2 3" key="1">
    <citation type="submission" date="2019-03" db="EMBL/GenBank/DDBJ databases">
        <authorList>
            <person name="Kim M.K.M."/>
        </authorList>
    </citation>
    <scope>NUCLEOTIDE SEQUENCE [LARGE SCALE GENOMIC DNA]</scope>
    <source>
        <strain evidence="2 3">17J68-15</strain>
    </source>
</reference>
<protein>
    <recommendedName>
        <fullName evidence="4">DUF4138 domain-containing protein</fullName>
    </recommendedName>
</protein>
<evidence type="ECO:0000313" key="2">
    <source>
        <dbReference type="EMBL" id="TCZ74066.1"/>
    </source>
</evidence>
<dbReference type="EMBL" id="SKFH01000003">
    <property type="protein sequence ID" value="TCZ74066.1"/>
    <property type="molecule type" value="Genomic_DNA"/>
</dbReference>
<evidence type="ECO:0000313" key="3">
    <source>
        <dbReference type="Proteomes" id="UP000295164"/>
    </source>
</evidence>
<dbReference type="RefSeq" id="WP_131850665.1">
    <property type="nucleotide sequence ID" value="NZ_SKFH01000003.1"/>
</dbReference>
<proteinExistence type="predicted"/>
<sequence length="279" mass="32232">MKYITIMTMYVLLLVNQIFAQDYQVTKVNGKVYNGNKMLVKDDWINGVDKLTANSVSAAIRLVSTKYGVVVMSFVNGKKTINQGQIEKSEIYELVVQDYVDNFIRHKQTGVMGAPGEFDWYTYFYEYSDSLPHRMLVVEGEKIPFQSRVFPKTSRPFKIFMNISTKSDSASYELPIEQDSICFPRIAFSGDNVLDMQIDLAFTDKHGLSKTTRVTRQPIEVYYLTRPQLNSLIFLFSDNADMGYKTSLDAKSDLYFYLDFNFTKFYHPLVETQVNSVFK</sequence>
<gene>
    <name evidence="2" type="ORF">E0486_03040</name>
</gene>
<dbReference type="AlphaFoldDB" id="A0A4R4E3H6"/>
<name>A0A4R4E3H6_9BACT</name>
<keyword evidence="3" id="KW-1185">Reference proteome</keyword>
<comment type="caution">
    <text evidence="2">The sequence shown here is derived from an EMBL/GenBank/DDBJ whole genome shotgun (WGS) entry which is preliminary data.</text>
</comment>
<dbReference type="Proteomes" id="UP000295164">
    <property type="component" value="Unassembled WGS sequence"/>
</dbReference>
<evidence type="ECO:0008006" key="4">
    <source>
        <dbReference type="Google" id="ProtNLM"/>
    </source>
</evidence>
<accession>A0A4R4E3H6</accession>
<organism evidence="2 3">
    <name type="scientific">Flaviaesturariibacter aridisoli</name>
    <dbReference type="NCBI Taxonomy" id="2545761"/>
    <lineage>
        <taxon>Bacteria</taxon>
        <taxon>Pseudomonadati</taxon>
        <taxon>Bacteroidota</taxon>
        <taxon>Chitinophagia</taxon>
        <taxon>Chitinophagales</taxon>
        <taxon>Chitinophagaceae</taxon>
        <taxon>Flaviaestuariibacter</taxon>
    </lineage>
</organism>
<evidence type="ECO:0000256" key="1">
    <source>
        <dbReference type="SAM" id="SignalP"/>
    </source>
</evidence>